<protein>
    <recommendedName>
        <fullName evidence="3">DinB family protein</fullName>
    </recommendedName>
</protein>
<dbReference type="EMBL" id="JAGGMB010000002">
    <property type="protein sequence ID" value="MBP2076754.1"/>
    <property type="molecule type" value="Genomic_DNA"/>
</dbReference>
<evidence type="ECO:0000313" key="1">
    <source>
        <dbReference type="EMBL" id="MBP2076754.1"/>
    </source>
</evidence>
<dbReference type="Gene3D" id="1.20.120.450">
    <property type="entry name" value="dinb family like domain"/>
    <property type="match status" value="1"/>
</dbReference>
<dbReference type="SUPFAM" id="SSF109854">
    <property type="entry name" value="DinB/YfiT-like putative metalloenzymes"/>
    <property type="match status" value="1"/>
</dbReference>
<dbReference type="Proteomes" id="UP001138793">
    <property type="component" value="Unassembled WGS sequence"/>
</dbReference>
<proteinExistence type="predicted"/>
<evidence type="ECO:0000313" key="2">
    <source>
        <dbReference type="Proteomes" id="UP001138793"/>
    </source>
</evidence>
<dbReference type="InterPro" id="IPR034660">
    <property type="entry name" value="DinB/YfiT-like"/>
</dbReference>
<organism evidence="1 2">
    <name type="scientific">Oceanobacillus polygoni</name>
    <dbReference type="NCBI Taxonomy" id="1235259"/>
    <lineage>
        <taxon>Bacteria</taxon>
        <taxon>Bacillati</taxon>
        <taxon>Bacillota</taxon>
        <taxon>Bacilli</taxon>
        <taxon>Bacillales</taxon>
        <taxon>Bacillaceae</taxon>
        <taxon>Oceanobacillus</taxon>
    </lineage>
</organism>
<keyword evidence="2" id="KW-1185">Reference proteome</keyword>
<evidence type="ECO:0008006" key="3">
    <source>
        <dbReference type="Google" id="ProtNLM"/>
    </source>
</evidence>
<gene>
    <name evidence="1" type="ORF">J2Z64_000966</name>
</gene>
<name>A0A9X0YT83_9BACI</name>
<accession>A0A9X0YT83</accession>
<reference evidence="1" key="1">
    <citation type="submission" date="2021-03" db="EMBL/GenBank/DDBJ databases">
        <title>Genomic Encyclopedia of Type Strains, Phase IV (KMG-IV): sequencing the most valuable type-strain genomes for metagenomic binning, comparative biology and taxonomic classification.</title>
        <authorList>
            <person name="Goeker M."/>
        </authorList>
    </citation>
    <scope>NUCLEOTIDE SEQUENCE</scope>
    <source>
        <strain evidence="1">DSM 107338</strain>
    </source>
</reference>
<dbReference type="AlphaFoldDB" id="A0A9X0YT83"/>
<comment type="caution">
    <text evidence="1">The sequence shown here is derived from an EMBL/GenBank/DDBJ whole genome shotgun (WGS) entry which is preliminary data.</text>
</comment>
<sequence>MEGADLPKFPEHDKHNKEAMTFLKNNSVKSIIDSFVVTRKELKDRISSVDENIRFTIGGGKRQFSGESFINIFIKHDTHHLKQINEKLHNQ</sequence>